<proteinExistence type="inferred from homology"/>
<evidence type="ECO:0000313" key="3">
    <source>
        <dbReference type="EMBL" id="ORJ26577.1"/>
    </source>
</evidence>
<comment type="caution">
    <text evidence="3">The sequence shown here is derived from an EMBL/GenBank/DDBJ whole genome shotgun (WGS) entry which is preliminary data.</text>
</comment>
<dbReference type="InterPro" id="IPR002347">
    <property type="entry name" value="SDR_fam"/>
</dbReference>
<dbReference type="AlphaFoldDB" id="A0A1X0WIG3"/>
<dbReference type="InterPro" id="IPR036291">
    <property type="entry name" value="NAD(P)-bd_dom_sf"/>
</dbReference>
<accession>A0A1X0WIG3</accession>
<dbReference type="EMBL" id="MRWE01000006">
    <property type="protein sequence ID" value="ORJ26577.1"/>
    <property type="molecule type" value="Genomic_DNA"/>
</dbReference>
<dbReference type="SUPFAM" id="SSF51735">
    <property type="entry name" value="NAD(P)-binding Rossmann-fold domains"/>
    <property type="match status" value="1"/>
</dbReference>
<keyword evidence="2" id="KW-0560">Oxidoreductase</keyword>
<dbReference type="PANTHER" id="PTHR24320">
    <property type="entry name" value="RETINOL DEHYDROGENASE"/>
    <property type="match status" value="1"/>
</dbReference>
<reference evidence="3 4" key="1">
    <citation type="journal article" date="2017" name="Int. J. Syst. Evol. Microbiol.">
        <title>Rouxiella badensis sp. nov. and Rouxiella silvae sp. nov. isolated from peat bog soil in Germany and emendation of the genus description.</title>
        <authorList>
            <person name="Le Fleche-Mateos A."/>
            <person name="Kugler J.H."/>
            <person name="Hansen S.H."/>
            <person name="Syldatk C."/>
            <person name="Hausmann R."/>
            <person name="Lomprez F."/>
            <person name="Vandenbogaert M."/>
            <person name="Manuguerra J.C."/>
            <person name="Grimont P.A."/>
        </authorList>
    </citation>
    <scope>NUCLEOTIDE SEQUENCE [LARGE SCALE GENOMIC DNA]</scope>
    <source>
        <strain evidence="3 4">DSM 100043</strain>
    </source>
</reference>
<evidence type="ECO:0008006" key="5">
    <source>
        <dbReference type="Google" id="ProtNLM"/>
    </source>
</evidence>
<name>A0A1X0WIG3_9GAMM</name>
<gene>
    <name evidence="3" type="ORF">BS640_05500</name>
</gene>
<dbReference type="STRING" id="1646377.BS640_05500"/>
<dbReference type="Pfam" id="PF00106">
    <property type="entry name" value="adh_short"/>
    <property type="match status" value="1"/>
</dbReference>
<keyword evidence="4" id="KW-1185">Reference proteome</keyword>
<dbReference type="PANTHER" id="PTHR24320:SF283">
    <property type="entry name" value="RETINOL DEHYDROGENASE 11"/>
    <property type="match status" value="1"/>
</dbReference>
<dbReference type="GO" id="GO:0016491">
    <property type="term" value="F:oxidoreductase activity"/>
    <property type="evidence" value="ECO:0007669"/>
    <property type="project" value="UniProtKB-KW"/>
</dbReference>
<comment type="similarity">
    <text evidence="1">Belongs to the short-chain dehydrogenases/reductases (SDR) family.</text>
</comment>
<evidence type="ECO:0000256" key="2">
    <source>
        <dbReference type="ARBA" id="ARBA00023002"/>
    </source>
</evidence>
<evidence type="ECO:0000313" key="4">
    <source>
        <dbReference type="Proteomes" id="UP000192536"/>
    </source>
</evidence>
<dbReference type="RefSeq" id="WP_084912142.1">
    <property type="nucleotide sequence ID" value="NZ_MRWE01000006.1"/>
</dbReference>
<protein>
    <recommendedName>
        <fullName evidence="5">Oxidoreductase</fullName>
    </recommendedName>
</protein>
<dbReference type="Proteomes" id="UP000192536">
    <property type="component" value="Unassembled WGS sequence"/>
</dbReference>
<sequence length="214" mass="23521">MIAPLTRDARGYESQFSTNHLGHFQLTARLFPALRQANGARVVCVSSAGHRLSDIHFEDPNYYHRPYEKWPAYGQSKTANVLFALALDTLGKNVSVRAFSLHPGAIFTPLLRFMAHEDYGVVGVLNEQGEIKTTAEAGFKTPEQGAATAVWCATSPQLEGRGGVYCEDCDIATLKIEKDALHGVMPWAVDAESAHKLWKLSEQLTGVTFNPDES</sequence>
<evidence type="ECO:0000256" key="1">
    <source>
        <dbReference type="ARBA" id="ARBA00006484"/>
    </source>
</evidence>
<dbReference type="Gene3D" id="3.40.50.720">
    <property type="entry name" value="NAD(P)-binding Rossmann-like Domain"/>
    <property type="match status" value="1"/>
</dbReference>
<organism evidence="3 4">
    <name type="scientific">Rouxiella badensis</name>
    <dbReference type="NCBI Taxonomy" id="1646377"/>
    <lineage>
        <taxon>Bacteria</taxon>
        <taxon>Pseudomonadati</taxon>
        <taxon>Pseudomonadota</taxon>
        <taxon>Gammaproteobacteria</taxon>
        <taxon>Enterobacterales</taxon>
        <taxon>Yersiniaceae</taxon>
        <taxon>Rouxiella</taxon>
    </lineage>
</organism>